<dbReference type="PANTHER" id="PTHR46797">
    <property type="entry name" value="HTH-TYPE TRANSCRIPTIONAL REGULATOR"/>
    <property type="match status" value="1"/>
</dbReference>
<dbReference type="Proteomes" id="UP000398619">
    <property type="component" value="Unassembled WGS sequence"/>
</dbReference>
<dbReference type="InterPro" id="IPR010982">
    <property type="entry name" value="Lambda_DNA-bd_dom_sf"/>
</dbReference>
<feature type="domain" description="HTH cro/C1-type" evidence="2">
    <location>
        <begin position="7"/>
        <end position="61"/>
    </location>
</feature>
<organism evidence="4 5">
    <name type="scientific">Dorea longicatena</name>
    <dbReference type="NCBI Taxonomy" id="88431"/>
    <lineage>
        <taxon>Bacteria</taxon>
        <taxon>Bacillati</taxon>
        <taxon>Bacillota</taxon>
        <taxon>Clostridia</taxon>
        <taxon>Lachnospirales</taxon>
        <taxon>Lachnospiraceae</taxon>
        <taxon>Dorea</taxon>
    </lineage>
</organism>
<dbReference type="RefSeq" id="WP_161143174.1">
    <property type="nucleotide sequence ID" value="NZ_CABHNM010000065.1"/>
</dbReference>
<dbReference type="AlphaFoldDB" id="A0A564UP58"/>
<gene>
    <name evidence="4" type="primary">xre_2</name>
    <name evidence="4" type="ORF">DLSSTS7063_02832</name>
    <name evidence="3" type="ORF">GT528_13635</name>
</gene>
<dbReference type="InterPro" id="IPR050807">
    <property type="entry name" value="TransReg_Diox_bact_type"/>
</dbReference>
<dbReference type="EMBL" id="CABHNM010000065">
    <property type="protein sequence ID" value="VUX21200.1"/>
    <property type="molecule type" value="Genomic_DNA"/>
</dbReference>
<proteinExistence type="predicted"/>
<protein>
    <submittedName>
        <fullName evidence="4">HTH-type transcriptional regulator Xre</fullName>
    </submittedName>
    <submittedName>
        <fullName evidence="3">Helix-turn-helix domain-containing protein</fullName>
    </submittedName>
</protein>
<evidence type="ECO:0000313" key="6">
    <source>
        <dbReference type="Proteomes" id="UP000472916"/>
    </source>
</evidence>
<evidence type="ECO:0000313" key="4">
    <source>
        <dbReference type="EMBL" id="VUX21200.1"/>
    </source>
</evidence>
<dbReference type="Gene3D" id="1.10.260.40">
    <property type="entry name" value="lambda repressor-like DNA-binding domains"/>
    <property type="match status" value="1"/>
</dbReference>
<dbReference type="GO" id="GO:0003700">
    <property type="term" value="F:DNA-binding transcription factor activity"/>
    <property type="evidence" value="ECO:0007669"/>
    <property type="project" value="TreeGrafter"/>
</dbReference>
<keyword evidence="1" id="KW-0238">DNA-binding</keyword>
<dbReference type="EMBL" id="WWSC01000021">
    <property type="protein sequence ID" value="MZK42695.1"/>
    <property type="molecule type" value="Genomic_DNA"/>
</dbReference>
<dbReference type="SMART" id="SM00530">
    <property type="entry name" value="HTH_XRE"/>
    <property type="match status" value="1"/>
</dbReference>
<dbReference type="InterPro" id="IPR001387">
    <property type="entry name" value="Cro/C1-type_HTH"/>
</dbReference>
<name>A0A564UP58_9FIRM</name>
<accession>A0A564UP58</accession>
<dbReference type="GO" id="GO:0005829">
    <property type="term" value="C:cytosol"/>
    <property type="evidence" value="ECO:0007669"/>
    <property type="project" value="TreeGrafter"/>
</dbReference>
<evidence type="ECO:0000259" key="2">
    <source>
        <dbReference type="PROSITE" id="PS50943"/>
    </source>
</evidence>
<evidence type="ECO:0000313" key="3">
    <source>
        <dbReference type="EMBL" id="MZK42695.1"/>
    </source>
</evidence>
<sequence length="107" mass="12078">MKTGERIKTIRKSQGITQAKLAETLHISSSFMSRIENGSSSLTLDFVCEIADALQVTRQEVLRDVFTYTKDDSIPISKKIEINIQKFSPEKQAEILDVLEFLASRLS</sequence>
<dbReference type="Proteomes" id="UP000472916">
    <property type="component" value="Unassembled WGS sequence"/>
</dbReference>
<reference evidence="4 5" key="2">
    <citation type="submission" date="2019-07" db="EMBL/GenBank/DDBJ databases">
        <authorList>
            <person name="Hibberd C M."/>
            <person name="Gehrig L. J."/>
            <person name="Chang H.-W."/>
            <person name="Venkatesh S."/>
        </authorList>
    </citation>
    <scope>NUCLEOTIDE SEQUENCE [LARGE SCALE GENOMIC DNA]</scope>
    <source>
        <strain evidence="4">Dorea_longicatena_SSTS_Bg7063</strain>
    </source>
</reference>
<evidence type="ECO:0000256" key="1">
    <source>
        <dbReference type="ARBA" id="ARBA00023125"/>
    </source>
</evidence>
<dbReference type="SUPFAM" id="SSF47413">
    <property type="entry name" value="lambda repressor-like DNA-binding domains"/>
    <property type="match status" value="1"/>
</dbReference>
<dbReference type="PANTHER" id="PTHR46797:SF1">
    <property type="entry name" value="METHYLPHOSPHONATE SYNTHASE"/>
    <property type="match status" value="1"/>
</dbReference>
<dbReference type="Pfam" id="PF01381">
    <property type="entry name" value="HTH_3"/>
    <property type="match status" value="1"/>
</dbReference>
<dbReference type="PROSITE" id="PS50943">
    <property type="entry name" value="HTH_CROC1"/>
    <property type="match status" value="1"/>
</dbReference>
<reference evidence="3 6" key="1">
    <citation type="journal article" date="2019" name="Nat. Med.">
        <title>A library of human gut bacterial isolates paired with longitudinal multiomics data enables mechanistic microbiome research.</title>
        <authorList>
            <person name="Poyet M."/>
            <person name="Groussin M."/>
            <person name="Gibbons S.M."/>
            <person name="Avila-Pacheco J."/>
            <person name="Jiang X."/>
            <person name="Kearney S.M."/>
            <person name="Perrotta A.R."/>
            <person name="Berdy B."/>
            <person name="Zhao S."/>
            <person name="Lieberman T.D."/>
            <person name="Swanson P.K."/>
            <person name="Smith M."/>
            <person name="Roesemann S."/>
            <person name="Alexander J.E."/>
            <person name="Rich S.A."/>
            <person name="Livny J."/>
            <person name="Vlamakis H."/>
            <person name="Clish C."/>
            <person name="Bullock K."/>
            <person name="Deik A."/>
            <person name="Scott J."/>
            <person name="Pierce K.A."/>
            <person name="Xavier R.J."/>
            <person name="Alm E.J."/>
        </authorList>
    </citation>
    <scope>NUCLEOTIDE SEQUENCE [LARGE SCALE GENOMIC DNA]</scope>
    <source>
        <strain evidence="3 6">BIOML-A6</strain>
    </source>
</reference>
<dbReference type="CDD" id="cd00093">
    <property type="entry name" value="HTH_XRE"/>
    <property type="match status" value="1"/>
</dbReference>
<evidence type="ECO:0000313" key="5">
    <source>
        <dbReference type="Proteomes" id="UP000398619"/>
    </source>
</evidence>
<dbReference type="GO" id="GO:0003677">
    <property type="term" value="F:DNA binding"/>
    <property type="evidence" value="ECO:0007669"/>
    <property type="project" value="UniProtKB-KW"/>
</dbReference>